<dbReference type="PROSITE" id="PS00211">
    <property type="entry name" value="ABC_TRANSPORTER_1"/>
    <property type="match status" value="1"/>
</dbReference>
<dbReference type="PROSITE" id="PS50893">
    <property type="entry name" value="ABC_TRANSPORTER_2"/>
    <property type="match status" value="1"/>
</dbReference>
<proteinExistence type="inferred from homology"/>
<dbReference type="GO" id="GO:0098796">
    <property type="term" value="C:membrane protein complex"/>
    <property type="evidence" value="ECO:0007669"/>
    <property type="project" value="UniProtKB-ARBA"/>
</dbReference>
<keyword evidence="5" id="KW-0472">Membrane</keyword>
<accession>A0A318KPL1</accession>
<dbReference type="RefSeq" id="WP_110390840.1">
    <property type="nucleotide sequence ID" value="NZ_CALCOA010000121.1"/>
</dbReference>
<dbReference type="SUPFAM" id="SSF52540">
    <property type="entry name" value="P-loop containing nucleoside triphosphate hydrolases"/>
    <property type="match status" value="1"/>
</dbReference>
<evidence type="ECO:0000256" key="4">
    <source>
        <dbReference type="ARBA" id="ARBA00022840"/>
    </source>
</evidence>
<keyword evidence="5" id="KW-1133">Transmembrane helix</keyword>
<dbReference type="Gene3D" id="3.40.50.300">
    <property type="entry name" value="P-loop containing nucleotide triphosphate hydrolases"/>
    <property type="match status" value="1"/>
</dbReference>
<dbReference type="GO" id="GO:0044874">
    <property type="term" value="P:lipoprotein localization to outer membrane"/>
    <property type="evidence" value="ECO:0007669"/>
    <property type="project" value="TreeGrafter"/>
</dbReference>
<keyword evidence="4 9" id="KW-0067">ATP-binding</keyword>
<dbReference type="AlphaFoldDB" id="A0A318KPL1"/>
<keyword evidence="1" id="KW-0813">Transport</keyword>
<dbReference type="InterPro" id="IPR003593">
    <property type="entry name" value="AAA+_ATPase"/>
</dbReference>
<comment type="similarity">
    <text evidence="7">Belongs to the ABC transporter superfamily. Macrolide exporter (TC 3.A.1.122) family.</text>
</comment>
<keyword evidence="6" id="KW-0046">Antibiotic resistance</keyword>
<dbReference type="FunFam" id="3.40.50.300:FF:000032">
    <property type="entry name" value="Export ABC transporter ATP-binding protein"/>
    <property type="match status" value="1"/>
</dbReference>
<dbReference type="GO" id="GO:0005886">
    <property type="term" value="C:plasma membrane"/>
    <property type="evidence" value="ECO:0007669"/>
    <property type="project" value="TreeGrafter"/>
</dbReference>
<keyword evidence="5" id="KW-0812">Transmembrane</keyword>
<feature type="domain" description="ABC transporter" evidence="8">
    <location>
        <begin position="9"/>
        <end position="231"/>
    </location>
</feature>
<dbReference type="Proteomes" id="UP000247555">
    <property type="component" value="Unassembled WGS sequence"/>
</dbReference>
<dbReference type="InterPro" id="IPR003439">
    <property type="entry name" value="ABC_transporter-like_ATP-bd"/>
</dbReference>
<dbReference type="SMART" id="SM00382">
    <property type="entry name" value="AAA"/>
    <property type="match status" value="1"/>
</dbReference>
<dbReference type="PANTHER" id="PTHR24220:SF689">
    <property type="entry name" value="LIPOPROTEIN-RELEASING SYSTEM ATP-BINDING PROTEIN LOLD"/>
    <property type="match status" value="1"/>
</dbReference>
<evidence type="ECO:0000256" key="5">
    <source>
        <dbReference type="ARBA" id="ARBA00022989"/>
    </source>
</evidence>
<evidence type="ECO:0000259" key="8">
    <source>
        <dbReference type="PROSITE" id="PS50893"/>
    </source>
</evidence>
<evidence type="ECO:0000256" key="6">
    <source>
        <dbReference type="ARBA" id="ARBA00023251"/>
    </source>
</evidence>
<evidence type="ECO:0000313" key="9">
    <source>
        <dbReference type="EMBL" id="PXX78718.1"/>
    </source>
</evidence>
<dbReference type="GO" id="GO:0005524">
    <property type="term" value="F:ATP binding"/>
    <property type="evidence" value="ECO:0007669"/>
    <property type="project" value="UniProtKB-KW"/>
</dbReference>
<keyword evidence="2" id="KW-1003">Cell membrane</keyword>
<dbReference type="InterPro" id="IPR027417">
    <property type="entry name" value="P-loop_NTPase"/>
</dbReference>
<dbReference type="InterPro" id="IPR017871">
    <property type="entry name" value="ABC_transporter-like_CS"/>
</dbReference>
<dbReference type="InterPro" id="IPR015854">
    <property type="entry name" value="ABC_transpr_LolD-like"/>
</dbReference>
<evidence type="ECO:0000256" key="7">
    <source>
        <dbReference type="ARBA" id="ARBA00038388"/>
    </source>
</evidence>
<dbReference type="CDD" id="cd03255">
    <property type="entry name" value="ABC_MJ0796_LolCDE_FtsE"/>
    <property type="match status" value="1"/>
</dbReference>
<organism evidence="9 10">
    <name type="scientific">Rivihabitans pingtungensis</name>
    <dbReference type="NCBI Taxonomy" id="1054498"/>
    <lineage>
        <taxon>Bacteria</taxon>
        <taxon>Pseudomonadati</taxon>
        <taxon>Pseudomonadota</taxon>
        <taxon>Betaproteobacteria</taxon>
        <taxon>Neisseriales</taxon>
        <taxon>Aquaspirillaceae</taxon>
        <taxon>Rivihabitans</taxon>
    </lineage>
</organism>
<evidence type="ECO:0000256" key="3">
    <source>
        <dbReference type="ARBA" id="ARBA00022741"/>
    </source>
</evidence>
<dbReference type="GO" id="GO:0016887">
    <property type="term" value="F:ATP hydrolysis activity"/>
    <property type="evidence" value="ECO:0007669"/>
    <property type="project" value="InterPro"/>
</dbReference>
<sequence length="231" mass="24742">MSPQNGPVLRLAGVHKHYQLGAHRIDALRGVDLDVQAGELLALTGPSGSGKSTLLNLCGLIDTPDAGDIELNGQPVNALDETARTLLRRDALGFVFQNFNLIPVMTVAENVDYPLFLADVPPAERRARVAAQLAAVGLAEHAHHRPDALSGGQRQRVAIARALIKRPSLVIADEPTASLDSHTAEQVLALMRERGRAEGAAFVIATHDNRLTARCDRVVNLLDGRIQCAPC</sequence>
<dbReference type="GO" id="GO:0089705">
    <property type="term" value="P:protein localization to outer membrane"/>
    <property type="evidence" value="ECO:0007669"/>
    <property type="project" value="TreeGrafter"/>
</dbReference>
<dbReference type="GO" id="GO:0046677">
    <property type="term" value="P:response to antibiotic"/>
    <property type="evidence" value="ECO:0007669"/>
    <property type="project" value="UniProtKB-KW"/>
</dbReference>
<evidence type="ECO:0000256" key="1">
    <source>
        <dbReference type="ARBA" id="ARBA00022448"/>
    </source>
</evidence>
<dbReference type="PANTHER" id="PTHR24220">
    <property type="entry name" value="IMPORT ATP-BINDING PROTEIN"/>
    <property type="match status" value="1"/>
</dbReference>
<dbReference type="GO" id="GO:0022857">
    <property type="term" value="F:transmembrane transporter activity"/>
    <property type="evidence" value="ECO:0007669"/>
    <property type="project" value="TreeGrafter"/>
</dbReference>
<evidence type="ECO:0000313" key="10">
    <source>
        <dbReference type="Proteomes" id="UP000247555"/>
    </source>
</evidence>
<dbReference type="OrthoDB" id="581709at2"/>
<dbReference type="InterPro" id="IPR017911">
    <property type="entry name" value="MacB-like_ATP-bd"/>
</dbReference>
<dbReference type="EMBL" id="QJKI01000010">
    <property type="protein sequence ID" value="PXX78718.1"/>
    <property type="molecule type" value="Genomic_DNA"/>
</dbReference>
<keyword evidence="10" id="KW-1185">Reference proteome</keyword>
<keyword evidence="3" id="KW-0547">Nucleotide-binding</keyword>
<protein>
    <submittedName>
        <fullName evidence="9">Putative ABC transport system ATP-binding protein</fullName>
    </submittedName>
</protein>
<comment type="caution">
    <text evidence="9">The sequence shown here is derived from an EMBL/GenBank/DDBJ whole genome shotgun (WGS) entry which is preliminary data.</text>
</comment>
<name>A0A318KPL1_9NEIS</name>
<dbReference type="Pfam" id="PF00005">
    <property type="entry name" value="ABC_tran"/>
    <property type="match status" value="1"/>
</dbReference>
<reference evidence="9 10" key="1">
    <citation type="submission" date="2018-05" db="EMBL/GenBank/DDBJ databases">
        <title>Genomic Encyclopedia of Type Strains, Phase IV (KMG-IV): sequencing the most valuable type-strain genomes for metagenomic binning, comparative biology and taxonomic classification.</title>
        <authorList>
            <person name="Goeker M."/>
        </authorList>
    </citation>
    <scope>NUCLEOTIDE SEQUENCE [LARGE SCALE GENOMIC DNA]</scope>
    <source>
        <strain evidence="9 10">DSM 29661</strain>
    </source>
</reference>
<gene>
    <name evidence="9" type="ORF">DFR34_11040</name>
</gene>
<evidence type="ECO:0000256" key="2">
    <source>
        <dbReference type="ARBA" id="ARBA00022475"/>
    </source>
</evidence>